<feature type="compositionally biased region" description="Low complexity" evidence="1">
    <location>
        <begin position="56"/>
        <end position="77"/>
    </location>
</feature>
<dbReference type="Proteomes" id="UP001529510">
    <property type="component" value="Unassembled WGS sequence"/>
</dbReference>
<feature type="non-terminal residue" evidence="2">
    <location>
        <position position="88"/>
    </location>
</feature>
<evidence type="ECO:0000313" key="3">
    <source>
        <dbReference type="Proteomes" id="UP001529510"/>
    </source>
</evidence>
<reference evidence="2 3" key="1">
    <citation type="submission" date="2024-05" db="EMBL/GenBank/DDBJ databases">
        <title>Genome sequencing and assembly of Indian major carp, Cirrhinus mrigala (Hamilton, 1822).</title>
        <authorList>
            <person name="Mohindra V."/>
            <person name="Chowdhury L.M."/>
            <person name="Lal K."/>
            <person name="Jena J.K."/>
        </authorList>
    </citation>
    <scope>NUCLEOTIDE SEQUENCE [LARGE SCALE GENOMIC DNA]</scope>
    <source>
        <strain evidence="2">CM1030</strain>
        <tissue evidence="2">Blood</tissue>
    </source>
</reference>
<feature type="compositionally biased region" description="Polar residues" evidence="1">
    <location>
        <begin position="33"/>
        <end position="46"/>
    </location>
</feature>
<protein>
    <submittedName>
        <fullName evidence="2">Uncharacterized protein</fullName>
    </submittedName>
</protein>
<keyword evidence="3" id="KW-1185">Reference proteome</keyword>
<gene>
    <name evidence="2" type="ORF">M9458_042853</name>
</gene>
<accession>A0ABD0NNJ4</accession>
<organism evidence="2 3">
    <name type="scientific">Cirrhinus mrigala</name>
    <name type="common">Mrigala</name>
    <dbReference type="NCBI Taxonomy" id="683832"/>
    <lineage>
        <taxon>Eukaryota</taxon>
        <taxon>Metazoa</taxon>
        <taxon>Chordata</taxon>
        <taxon>Craniata</taxon>
        <taxon>Vertebrata</taxon>
        <taxon>Euteleostomi</taxon>
        <taxon>Actinopterygii</taxon>
        <taxon>Neopterygii</taxon>
        <taxon>Teleostei</taxon>
        <taxon>Ostariophysi</taxon>
        <taxon>Cypriniformes</taxon>
        <taxon>Cyprinidae</taxon>
        <taxon>Labeoninae</taxon>
        <taxon>Labeonini</taxon>
        <taxon>Cirrhinus</taxon>
    </lineage>
</organism>
<name>A0ABD0NNJ4_CIRMR</name>
<feature type="region of interest" description="Disordered" evidence="1">
    <location>
        <begin position="33"/>
        <end position="88"/>
    </location>
</feature>
<evidence type="ECO:0000256" key="1">
    <source>
        <dbReference type="SAM" id="MobiDB-lite"/>
    </source>
</evidence>
<sequence length="88" mass="9568">MDPSSVDHHYRRLRRKSIQQQFTRLTTEVSAQANVLASHQQQLSSPDRSHGGDAEAVPSPVTPPTQSTSSAAPIASPRLAYPDKFDGT</sequence>
<proteinExistence type="predicted"/>
<dbReference type="AlphaFoldDB" id="A0ABD0NNJ4"/>
<comment type="caution">
    <text evidence="2">The sequence shown here is derived from an EMBL/GenBank/DDBJ whole genome shotgun (WGS) entry which is preliminary data.</text>
</comment>
<dbReference type="EMBL" id="JAMKFB020000021">
    <property type="protein sequence ID" value="KAL0163457.1"/>
    <property type="molecule type" value="Genomic_DNA"/>
</dbReference>
<evidence type="ECO:0000313" key="2">
    <source>
        <dbReference type="EMBL" id="KAL0163457.1"/>
    </source>
</evidence>